<dbReference type="Pfam" id="PF25483">
    <property type="entry name" value="DUF7906"/>
    <property type="match status" value="1"/>
</dbReference>
<evidence type="ECO:0000313" key="3">
    <source>
        <dbReference type="EMBL" id="GBF97962.1"/>
    </source>
</evidence>
<dbReference type="PANTHER" id="PTHR31515:SF4">
    <property type="entry name" value="TRANSMEMBRANE PROTEIN"/>
    <property type="match status" value="1"/>
</dbReference>
<sequence>MGRRSEARRCSAGAAGGAQQQRRAASRASGVRAAPARPLLLLCAAALLLACHPDAAAGYTVHFVREVPLRGDPLDAMTDAQRAAWAGDLGLSAGATLAALTSPGAAVTVDVKLVGFDGEGNGGVLIPDVELQAHLRSLVGALETVALDPTPQRMLVNPTVEFRVHPTFYKVAPRINAALTAEVAATPPTASFTERPLRLVSPSSVAAILAEDWANTMAGVGSATLYLLNPKVEGGAYAYAYDTEHRACPGGLYLAPEQRFGFFDITATPLFAGPGPSGTGQLLPHSLPSLSHFRPEAARAALAPELAALVWSAAQHLVWPPLAHAGAAWAHSVAVHIVYMHQDLMGAVNHIDRARLESELQGAAGPSQRVVVSEHWVPFGACPHCVAGYTGALRARTSTPREHQRAWAVADTSVFWSPATGRSVSHRWSLGPTPFGPLSTSAALSWPQRDAARRNLVLAALNASAGHAAALIEGVVRVAGPDASVRALLHAEQVSTYNQRMSLLLFKLGAATAALGRMDHASALGYALSTAHDAAALHAMLRRARKGLAVELQCVGARERARWWLVPGGAAAVCFALVAWRAVTGGRGGRGGGGGGLDKRHVY</sequence>
<accession>A0A2V0PG23</accession>
<comment type="caution">
    <text evidence="3">The sequence shown here is derived from an EMBL/GenBank/DDBJ whole genome shotgun (WGS) entry which is preliminary data.</text>
</comment>
<proteinExistence type="predicted"/>
<feature type="region of interest" description="Disordered" evidence="1">
    <location>
        <begin position="1"/>
        <end position="23"/>
    </location>
</feature>
<evidence type="ECO:0000313" key="4">
    <source>
        <dbReference type="Proteomes" id="UP000247498"/>
    </source>
</evidence>
<dbReference type="InParanoid" id="A0A2V0PG23"/>
<dbReference type="EMBL" id="BDRX01000112">
    <property type="protein sequence ID" value="GBF97962.1"/>
    <property type="molecule type" value="Genomic_DNA"/>
</dbReference>
<gene>
    <name evidence="3" type="ORF">Rsub_10635</name>
</gene>
<organism evidence="3 4">
    <name type="scientific">Raphidocelis subcapitata</name>
    <dbReference type="NCBI Taxonomy" id="307507"/>
    <lineage>
        <taxon>Eukaryota</taxon>
        <taxon>Viridiplantae</taxon>
        <taxon>Chlorophyta</taxon>
        <taxon>core chlorophytes</taxon>
        <taxon>Chlorophyceae</taxon>
        <taxon>CS clade</taxon>
        <taxon>Sphaeropleales</taxon>
        <taxon>Selenastraceae</taxon>
        <taxon>Raphidocelis</taxon>
    </lineage>
</organism>
<feature type="compositionally biased region" description="Low complexity" evidence="1">
    <location>
        <begin position="10"/>
        <end position="23"/>
    </location>
</feature>
<dbReference type="AlphaFoldDB" id="A0A2V0PG23"/>
<evidence type="ECO:0000256" key="1">
    <source>
        <dbReference type="SAM" id="MobiDB-lite"/>
    </source>
</evidence>
<dbReference type="STRING" id="307507.A0A2V0PG23"/>
<protein>
    <recommendedName>
        <fullName evidence="2">DUF7906 domain-containing protein</fullName>
    </recommendedName>
</protein>
<dbReference type="PANTHER" id="PTHR31515">
    <property type="entry name" value="TRANSMEMBRANE PROTEIN-RELATED"/>
    <property type="match status" value="1"/>
</dbReference>
<feature type="domain" description="DUF7906" evidence="2">
    <location>
        <begin position="107"/>
        <end position="320"/>
    </location>
</feature>
<dbReference type="Proteomes" id="UP000247498">
    <property type="component" value="Unassembled WGS sequence"/>
</dbReference>
<reference evidence="3 4" key="1">
    <citation type="journal article" date="2018" name="Sci. Rep.">
        <title>Raphidocelis subcapitata (=Pseudokirchneriella subcapitata) provides an insight into genome evolution and environmental adaptations in the Sphaeropleales.</title>
        <authorList>
            <person name="Suzuki S."/>
            <person name="Yamaguchi H."/>
            <person name="Nakajima N."/>
            <person name="Kawachi M."/>
        </authorList>
    </citation>
    <scope>NUCLEOTIDE SEQUENCE [LARGE SCALE GENOMIC DNA]</scope>
    <source>
        <strain evidence="3 4">NIES-35</strain>
    </source>
</reference>
<name>A0A2V0PG23_9CHLO</name>
<evidence type="ECO:0000259" key="2">
    <source>
        <dbReference type="Pfam" id="PF25483"/>
    </source>
</evidence>
<dbReference type="InterPro" id="IPR057228">
    <property type="entry name" value="DUF7906"/>
</dbReference>
<dbReference type="OrthoDB" id="18100at2759"/>
<keyword evidence="4" id="KW-1185">Reference proteome</keyword>
<dbReference type="FunCoup" id="A0A2V0PG23">
    <property type="interactions" value="300"/>
</dbReference>